<evidence type="ECO:0000259" key="1">
    <source>
        <dbReference type="PROSITE" id="PS50969"/>
    </source>
</evidence>
<dbReference type="InterPro" id="IPR023214">
    <property type="entry name" value="HAD_sf"/>
</dbReference>
<dbReference type="AlphaFoldDB" id="A0A6C0LVI9"/>
<dbReference type="Pfam" id="PF03031">
    <property type="entry name" value="NIF"/>
    <property type="match status" value="1"/>
</dbReference>
<feature type="domain" description="FCP1 homology" evidence="1">
    <location>
        <begin position="1"/>
        <end position="180"/>
    </location>
</feature>
<accession>A0A6C0LVI9</accession>
<dbReference type="SMART" id="SM00577">
    <property type="entry name" value="CPDc"/>
    <property type="match status" value="1"/>
</dbReference>
<dbReference type="InterPro" id="IPR004274">
    <property type="entry name" value="FCP1_dom"/>
</dbReference>
<reference evidence="2" key="1">
    <citation type="journal article" date="2020" name="Nature">
        <title>Giant virus diversity and host interactions through global metagenomics.</title>
        <authorList>
            <person name="Schulz F."/>
            <person name="Roux S."/>
            <person name="Paez-Espino D."/>
            <person name="Jungbluth S."/>
            <person name="Walsh D.A."/>
            <person name="Denef V.J."/>
            <person name="McMahon K.D."/>
            <person name="Konstantinidis K.T."/>
            <person name="Eloe-Fadrosh E.A."/>
            <person name="Kyrpides N.C."/>
            <person name="Woyke T."/>
        </authorList>
    </citation>
    <scope>NUCLEOTIDE SEQUENCE</scope>
    <source>
        <strain evidence="2">GVMAG-S-1016704-142</strain>
    </source>
</reference>
<dbReference type="InterPro" id="IPR050365">
    <property type="entry name" value="TIM50"/>
</dbReference>
<dbReference type="Gene3D" id="3.40.50.1000">
    <property type="entry name" value="HAD superfamily/HAD-like"/>
    <property type="match status" value="1"/>
</dbReference>
<dbReference type="SUPFAM" id="SSF56784">
    <property type="entry name" value="HAD-like"/>
    <property type="match status" value="1"/>
</dbReference>
<dbReference type="PANTHER" id="PTHR12210">
    <property type="entry name" value="DULLARD PROTEIN PHOSPHATASE"/>
    <property type="match status" value="1"/>
</dbReference>
<dbReference type="PROSITE" id="PS50969">
    <property type="entry name" value="FCP1"/>
    <property type="match status" value="1"/>
</dbReference>
<sequence>MKQSLILDLDETLIYSISKKEKRTLSDTQLKNIKNFETVNMDDMYTVYARPGLQEFLDFAFSNFNVSVWTAASKDYALFVINNLILIPSKPDRHLDWTMFSYHCSQSKKKMKCIKDLQLIWNEYKLDGYTKSNTIIMDDHTDVYEKQPGNCIYMDPFDINLESIENDNFLMRLQPLLEQLVTNNKPMNIKGINEMMKDKHGI</sequence>
<dbReference type="InterPro" id="IPR036412">
    <property type="entry name" value="HAD-like_sf"/>
</dbReference>
<protein>
    <recommendedName>
        <fullName evidence="1">FCP1 homology domain-containing protein</fullName>
    </recommendedName>
</protein>
<evidence type="ECO:0000313" key="2">
    <source>
        <dbReference type="EMBL" id="QHU34018.1"/>
    </source>
</evidence>
<name>A0A6C0LVI9_9ZZZZ</name>
<dbReference type="EMBL" id="MN740566">
    <property type="protein sequence ID" value="QHU34018.1"/>
    <property type="molecule type" value="Genomic_DNA"/>
</dbReference>
<proteinExistence type="predicted"/>
<organism evidence="2">
    <name type="scientific">viral metagenome</name>
    <dbReference type="NCBI Taxonomy" id="1070528"/>
    <lineage>
        <taxon>unclassified sequences</taxon>
        <taxon>metagenomes</taxon>
        <taxon>organismal metagenomes</taxon>
    </lineage>
</organism>